<name>A0A1A9PN27_9BACI</name>
<dbReference type="RefSeq" id="WP_064476499.1">
    <property type="nucleotide sequence ID" value="NZ_LXFN01000044.1"/>
</dbReference>
<comment type="caution">
    <text evidence="8">The sequence shown here is derived from an EMBL/GenBank/DDBJ whole genome shotgun (WGS) entry which is preliminary data.</text>
</comment>
<dbReference type="EMBL" id="NUDL01000104">
    <property type="protein sequence ID" value="PEM47475.1"/>
    <property type="molecule type" value="Genomic_DNA"/>
</dbReference>
<keyword evidence="4" id="KW-0812">Transmembrane</keyword>
<accession>A0A1A9PN27</accession>
<proteinExistence type="inferred from homology"/>
<protein>
    <submittedName>
        <fullName evidence="8">EamA family transporter</fullName>
    </submittedName>
</protein>
<evidence type="ECO:0000313" key="9">
    <source>
        <dbReference type="Proteomes" id="UP000220621"/>
    </source>
</evidence>
<keyword evidence="3" id="KW-1003">Cell membrane</keyword>
<dbReference type="Pfam" id="PF00892">
    <property type="entry name" value="EamA"/>
    <property type="match status" value="2"/>
</dbReference>
<evidence type="ECO:0000313" key="8">
    <source>
        <dbReference type="EMBL" id="PEM47475.1"/>
    </source>
</evidence>
<dbReference type="PANTHER" id="PTHR32322:SF18">
    <property type="entry name" value="S-ADENOSYLMETHIONINE_S-ADENOSYLHOMOCYSTEINE TRANSPORTER"/>
    <property type="match status" value="1"/>
</dbReference>
<evidence type="ECO:0000256" key="1">
    <source>
        <dbReference type="ARBA" id="ARBA00004651"/>
    </source>
</evidence>
<evidence type="ECO:0000256" key="2">
    <source>
        <dbReference type="ARBA" id="ARBA00007362"/>
    </source>
</evidence>
<evidence type="ECO:0000256" key="6">
    <source>
        <dbReference type="ARBA" id="ARBA00023136"/>
    </source>
</evidence>
<organism evidence="8 9">
    <name type="scientific">Bacillus wiedmannii</name>
    <dbReference type="NCBI Taxonomy" id="1890302"/>
    <lineage>
        <taxon>Bacteria</taxon>
        <taxon>Bacillati</taxon>
        <taxon>Bacillota</taxon>
        <taxon>Bacilli</taxon>
        <taxon>Bacillales</taxon>
        <taxon>Bacillaceae</taxon>
        <taxon>Bacillus</taxon>
        <taxon>Bacillus cereus group</taxon>
    </lineage>
</organism>
<keyword evidence="6" id="KW-0472">Membrane</keyword>
<feature type="domain" description="EamA" evidence="7">
    <location>
        <begin position="160"/>
        <end position="300"/>
    </location>
</feature>
<evidence type="ECO:0000256" key="4">
    <source>
        <dbReference type="ARBA" id="ARBA00022692"/>
    </source>
</evidence>
<feature type="domain" description="EamA" evidence="7">
    <location>
        <begin position="7"/>
        <end position="147"/>
    </location>
</feature>
<dbReference type="Proteomes" id="UP000220621">
    <property type="component" value="Unassembled WGS sequence"/>
</dbReference>
<dbReference type="PANTHER" id="PTHR32322">
    <property type="entry name" value="INNER MEMBRANE TRANSPORTER"/>
    <property type="match status" value="1"/>
</dbReference>
<dbReference type="InterPro" id="IPR000620">
    <property type="entry name" value="EamA_dom"/>
</dbReference>
<evidence type="ECO:0000256" key="5">
    <source>
        <dbReference type="ARBA" id="ARBA00022989"/>
    </source>
</evidence>
<dbReference type="GO" id="GO:0005886">
    <property type="term" value="C:plasma membrane"/>
    <property type="evidence" value="ECO:0007669"/>
    <property type="project" value="UniProtKB-SubCell"/>
</dbReference>
<dbReference type="AlphaFoldDB" id="A0A1A9PN27"/>
<dbReference type="InterPro" id="IPR050638">
    <property type="entry name" value="AA-Vitamin_Transporters"/>
</dbReference>
<comment type="subcellular location">
    <subcellularLocation>
        <location evidence="1">Cell membrane</location>
        <topology evidence="1">Multi-pass membrane protein</topology>
    </subcellularLocation>
</comment>
<dbReference type="SUPFAM" id="SSF103481">
    <property type="entry name" value="Multidrug resistance efflux transporter EmrE"/>
    <property type="match status" value="2"/>
</dbReference>
<dbReference type="InterPro" id="IPR037185">
    <property type="entry name" value="EmrE-like"/>
</dbReference>
<comment type="similarity">
    <text evidence="2">Belongs to the EamA transporter family.</text>
</comment>
<evidence type="ECO:0000259" key="7">
    <source>
        <dbReference type="Pfam" id="PF00892"/>
    </source>
</evidence>
<gene>
    <name evidence="8" type="ORF">CN611_26270</name>
</gene>
<keyword evidence="5" id="KW-1133">Transmembrane helix</keyword>
<evidence type="ECO:0000256" key="3">
    <source>
        <dbReference type="ARBA" id="ARBA00022475"/>
    </source>
</evidence>
<reference evidence="8 9" key="1">
    <citation type="submission" date="2017-09" db="EMBL/GenBank/DDBJ databases">
        <title>Large-scale bioinformatics analysis of Bacillus genomes uncovers conserved roles of natural products in bacterial physiology.</title>
        <authorList>
            <consortium name="Agbiome Team Llc"/>
            <person name="Bleich R.M."/>
            <person name="Grubbs K.J."/>
            <person name="Santa Maria K.C."/>
            <person name="Allen S.E."/>
            <person name="Farag S."/>
            <person name="Shank E.A."/>
            <person name="Bowers A."/>
        </authorList>
    </citation>
    <scope>NUCLEOTIDE SEQUENCE [LARGE SCALE GENOMIC DNA]</scope>
    <source>
        <strain evidence="8 9">AFS010764</strain>
    </source>
</reference>
<sequence length="324" mass="36175">MDPNRLKGIIMVVIGACLWGLSGTAAQQLFQYENVSTEWLVTIRLLISGFILLLISSFGTRKKEIFGIWKQRSDATKMILFGLFGMLAVQYTYFASIKEGNAAVATLLQYLAPIFITVYLLFKWNVRPSKIDFISITLSLVGTFLLLTNGSVHNLAVSTPAIIWGILSGLSLAFYSLYSKGLLERWSSSVIVGWGMIIGGIGVTILHFISTNEFILLSTMKYVKLSTLPLITFVVIFGTLIAFYLYLDSIRYLTPKETTLFGCTEPLAAIISSVLILHVPFQSFQLLGAFCVIVMVLILSQKPDEGKQELKFVHEKKENIQRKD</sequence>